<dbReference type="InterPro" id="IPR001080">
    <property type="entry name" value="3Fe4S_ferredoxin"/>
</dbReference>
<accession>A0A7D6BLV5</accession>
<dbReference type="PANTHER" id="PTHR36923">
    <property type="entry name" value="FERREDOXIN"/>
    <property type="match status" value="1"/>
</dbReference>
<dbReference type="GO" id="GO:0005506">
    <property type="term" value="F:iron ion binding"/>
    <property type="evidence" value="ECO:0007669"/>
    <property type="project" value="UniProtKB-UniRule"/>
</dbReference>
<gene>
    <name evidence="9" type="ORF">Sv326_1001</name>
</gene>
<dbReference type="PROSITE" id="PS00198">
    <property type="entry name" value="4FE4S_FER_1"/>
    <property type="match status" value="1"/>
</dbReference>
<dbReference type="Gene3D" id="3.30.70.20">
    <property type="match status" value="1"/>
</dbReference>
<dbReference type="GO" id="GO:0009055">
    <property type="term" value="F:electron transfer activity"/>
    <property type="evidence" value="ECO:0007669"/>
    <property type="project" value="UniProtKB-UniRule"/>
</dbReference>
<dbReference type="InterPro" id="IPR051269">
    <property type="entry name" value="Fe-S_cluster_ET"/>
</dbReference>
<evidence type="ECO:0000256" key="4">
    <source>
        <dbReference type="ARBA" id="ARBA00022982"/>
    </source>
</evidence>
<evidence type="ECO:0000259" key="8">
    <source>
        <dbReference type="PROSITE" id="PS51379"/>
    </source>
</evidence>
<evidence type="ECO:0000256" key="3">
    <source>
        <dbReference type="ARBA" id="ARBA00022723"/>
    </source>
</evidence>
<dbReference type="PANTHER" id="PTHR36923:SF3">
    <property type="entry name" value="FERREDOXIN"/>
    <property type="match status" value="1"/>
</dbReference>
<evidence type="ECO:0000256" key="5">
    <source>
        <dbReference type="ARBA" id="ARBA00023004"/>
    </source>
</evidence>
<dbReference type="Pfam" id="PF13370">
    <property type="entry name" value="Fer4_13"/>
    <property type="match status" value="1"/>
</dbReference>
<name>A0A7D6BLV5_FERL1</name>
<comment type="function">
    <text evidence="7">Ferredoxins are iron-sulfur proteins that transfer electrons in a wide variety of metabolic reactions.</text>
</comment>
<evidence type="ECO:0000256" key="2">
    <source>
        <dbReference type="ARBA" id="ARBA00022448"/>
    </source>
</evidence>
<dbReference type="KEGG" id="flt:Sv326_1001"/>
<keyword evidence="3 7" id="KW-0479">Metal-binding</keyword>
<keyword evidence="5 7" id="KW-0408">Iron</keyword>
<dbReference type="SUPFAM" id="SSF54862">
    <property type="entry name" value="4Fe-4S ferredoxins"/>
    <property type="match status" value="1"/>
</dbReference>
<keyword evidence="2 7" id="KW-0813">Transport</keyword>
<feature type="domain" description="4Fe-4S ferredoxin-type" evidence="8">
    <location>
        <begin position="1"/>
        <end position="29"/>
    </location>
</feature>
<evidence type="ECO:0000256" key="1">
    <source>
        <dbReference type="ARBA" id="ARBA00001966"/>
    </source>
</evidence>
<evidence type="ECO:0000256" key="7">
    <source>
        <dbReference type="RuleBase" id="RU368020"/>
    </source>
</evidence>
<dbReference type="GO" id="GO:0051536">
    <property type="term" value="F:iron-sulfur cluster binding"/>
    <property type="evidence" value="ECO:0007669"/>
    <property type="project" value="UniProtKB-KW"/>
</dbReference>
<dbReference type="EMBL" id="CP058998">
    <property type="protein sequence ID" value="QLJ53176.1"/>
    <property type="molecule type" value="Genomic_DNA"/>
</dbReference>
<evidence type="ECO:0000313" key="10">
    <source>
        <dbReference type="Proteomes" id="UP000510821"/>
    </source>
</evidence>
<evidence type="ECO:0000313" key="9">
    <source>
        <dbReference type="EMBL" id="QLJ53176.1"/>
    </source>
</evidence>
<dbReference type="PROSITE" id="PS51379">
    <property type="entry name" value="4FE4S_FER_2"/>
    <property type="match status" value="1"/>
</dbReference>
<organism evidence="9 10">
    <name type="scientific">Fermentimicrarchaeum limneticum</name>
    <dbReference type="NCBI Taxonomy" id="2795018"/>
    <lineage>
        <taxon>Archaea</taxon>
        <taxon>Candidatus Micrarchaeota</taxon>
        <taxon>Candidatus Fermentimicrarchaeales</taxon>
        <taxon>Candidatus Fermentimicrarchaeaceae</taxon>
        <taxon>Candidatus Fermentimicrarchaeum</taxon>
    </lineage>
</organism>
<keyword evidence="6 7" id="KW-0411">Iron-sulfur</keyword>
<comment type="cofactor">
    <cofactor evidence="1">
        <name>[4Fe-4S] cluster</name>
        <dbReference type="ChEBI" id="CHEBI:49883"/>
    </cofactor>
</comment>
<proteinExistence type="predicted"/>
<dbReference type="GO" id="GO:0016491">
    <property type="term" value="F:oxidoreductase activity"/>
    <property type="evidence" value="ECO:0007669"/>
    <property type="project" value="UniProtKB-ARBA"/>
</dbReference>
<dbReference type="AlphaFoldDB" id="A0A7D6BLV5"/>
<sequence>MAVKVDKEICIGCGACVSLCPDVFRIGSDGKSEAYNPKGCKKCDCQAATDNCPVHAISL</sequence>
<dbReference type="InterPro" id="IPR017900">
    <property type="entry name" value="4Fe4S_Fe_S_CS"/>
</dbReference>
<dbReference type="PRINTS" id="PR00352">
    <property type="entry name" value="3FE4SFRDOXIN"/>
</dbReference>
<reference evidence="10" key="1">
    <citation type="submission" date="2020-07" db="EMBL/GenBank/DDBJ databases">
        <title>Metabolic diversity and evolutionary history of the archaeal phylum ###Micrarchaeota### uncovered from a freshwater lake metagenome.</title>
        <authorList>
            <person name="Kadnikov V.V."/>
            <person name="Savvichev A.S."/>
            <person name="Mardanov A.V."/>
            <person name="Beletsky A.V."/>
            <person name="Chupakov A.V."/>
            <person name="Kokryatskaya N.M."/>
            <person name="Pimenov N.V."/>
            <person name="Ravin N.V."/>
        </authorList>
    </citation>
    <scope>NUCLEOTIDE SEQUENCE [LARGE SCALE GENOMIC DNA]</scope>
</reference>
<keyword evidence="4 7" id="KW-0249">Electron transport</keyword>
<protein>
    <recommendedName>
        <fullName evidence="7">Ferredoxin</fullName>
    </recommendedName>
</protein>
<dbReference type="InterPro" id="IPR017896">
    <property type="entry name" value="4Fe4S_Fe-S-bd"/>
</dbReference>
<evidence type="ECO:0000256" key="6">
    <source>
        <dbReference type="ARBA" id="ARBA00023014"/>
    </source>
</evidence>
<dbReference type="Proteomes" id="UP000510821">
    <property type="component" value="Chromosome"/>
</dbReference>